<evidence type="ECO:0000313" key="8">
    <source>
        <dbReference type="Proteomes" id="UP000238083"/>
    </source>
</evidence>
<keyword evidence="8" id="KW-1185">Reference proteome</keyword>
<dbReference type="InterPro" id="IPR009057">
    <property type="entry name" value="Homeodomain-like_sf"/>
</dbReference>
<dbReference type="Proteomes" id="UP000238083">
    <property type="component" value="Unassembled WGS sequence"/>
</dbReference>
<evidence type="ECO:0000256" key="1">
    <source>
        <dbReference type="ARBA" id="ARBA00023015"/>
    </source>
</evidence>
<sequence>MSSVDTSSSTPGLVPDPPRGSGCRPLRKDAERNRQRILAAARAVFAERGLAATLDDVARHACLGVGTVYRRFSDKDDLVEALFEDGIRRLVGLADEALADPDAWSGLVAFLEGASRQMADDRGLREAVMSPHHGHSGIAVARGELEPRLEALVARAQASGQLRPDVSATDFVVLLKALQVAADIGCAVTGDYWTRHLGLVLDGLRSTPAGSTPLRCAPLSAGQLHEALAGRTHRA</sequence>
<feature type="region of interest" description="Disordered" evidence="5">
    <location>
        <begin position="1"/>
        <end position="28"/>
    </location>
</feature>
<dbReference type="SUPFAM" id="SSF46689">
    <property type="entry name" value="Homeodomain-like"/>
    <property type="match status" value="1"/>
</dbReference>
<dbReference type="RefSeq" id="WP_106207660.1">
    <property type="nucleotide sequence ID" value="NZ_PVZF01000002.1"/>
</dbReference>
<gene>
    <name evidence="7" type="ORF">CLV37_10278</name>
</gene>
<dbReference type="SUPFAM" id="SSF48498">
    <property type="entry name" value="Tetracyclin repressor-like, C-terminal domain"/>
    <property type="match status" value="1"/>
</dbReference>
<reference evidence="7 8" key="1">
    <citation type="submission" date="2018-03" db="EMBL/GenBank/DDBJ databases">
        <title>Genomic Encyclopedia of Archaeal and Bacterial Type Strains, Phase II (KMG-II): from individual species to whole genera.</title>
        <authorList>
            <person name="Goeker M."/>
        </authorList>
    </citation>
    <scope>NUCLEOTIDE SEQUENCE [LARGE SCALE GENOMIC DNA]</scope>
    <source>
        <strain evidence="7 8">DSM 19711</strain>
    </source>
</reference>
<dbReference type="InterPro" id="IPR023772">
    <property type="entry name" value="DNA-bd_HTH_TetR-type_CS"/>
</dbReference>
<keyword evidence="1" id="KW-0805">Transcription regulation</keyword>
<accession>A0A2T0R7J7</accession>
<dbReference type="InterPro" id="IPR050109">
    <property type="entry name" value="HTH-type_TetR-like_transc_reg"/>
</dbReference>
<keyword evidence="2 4" id="KW-0238">DNA-binding</keyword>
<evidence type="ECO:0000259" key="6">
    <source>
        <dbReference type="PROSITE" id="PS50977"/>
    </source>
</evidence>
<dbReference type="GO" id="GO:0003700">
    <property type="term" value="F:DNA-binding transcription factor activity"/>
    <property type="evidence" value="ECO:0007669"/>
    <property type="project" value="TreeGrafter"/>
</dbReference>
<dbReference type="AlphaFoldDB" id="A0A2T0R7J7"/>
<feature type="domain" description="HTH tetR-type" evidence="6">
    <location>
        <begin position="31"/>
        <end position="90"/>
    </location>
</feature>
<evidence type="ECO:0000256" key="5">
    <source>
        <dbReference type="SAM" id="MobiDB-lite"/>
    </source>
</evidence>
<protein>
    <submittedName>
        <fullName evidence="7">TetR family transcriptional regulator</fullName>
    </submittedName>
</protein>
<dbReference type="InterPro" id="IPR049445">
    <property type="entry name" value="TetR_SbtR-like_C"/>
</dbReference>
<dbReference type="InterPro" id="IPR036271">
    <property type="entry name" value="Tet_transcr_reg_TetR-rel_C_sf"/>
</dbReference>
<keyword evidence="3" id="KW-0804">Transcription</keyword>
<name>A0A2T0R7J7_9ACTN</name>
<dbReference type="Pfam" id="PF00440">
    <property type="entry name" value="TetR_N"/>
    <property type="match status" value="1"/>
</dbReference>
<dbReference type="Gene3D" id="1.10.357.10">
    <property type="entry name" value="Tetracycline Repressor, domain 2"/>
    <property type="match status" value="1"/>
</dbReference>
<dbReference type="InterPro" id="IPR001647">
    <property type="entry name" value="HTH_TetR"/>
</dbReference>
<evidence type="ECO:0000256" key="2">
    <source>
        <dbReference type="ARBA" id="ARBA00023125"/>
    </source>
</evidence>
<evidence type="ECO:0000256" key="3">
    <source>
        <dbReference type="ARBA" id="ARBA00023163"/>
    </source>
</evidence>
<feature type="compositionally biased region" description="Polar residues" evidence="5">
    <location>
        <begin position="1"/>
        <end position="11"/>
    </location>
</feature>
<evidence type="ECO:0000313" key="7">
    <source>
        <dbReference type="EMBL" id="PRY17120.1"/>
    </source>
</evidence>
<dbReference type="PANTHER" id="PTHR30055:SF234">
    <property type="entry name" value="HTH-TYPE TRANSCRIPTIONAL REGULATOR BETI"/>
    <property type="match status" value="1"/>
</dbReference>
<dbReference type="EMBL" id="PVZF01000002">
    <property type="protein sequence ID" value="PRY17120.1"/>
    <property type="molecule type" value="Genomic_DNA"/>
</dbReference>
<evidence type="ECO:0000256" key="4">
    <source>
        <dbReference type="PROSITE-ProRule" id="PRU00335"/>
    </source>
</evidence>
<dbReference type="GO" id="GO:0000976">
    <property type="term" value="F:transcription cis-regulatory region binding"/>
    <property type="evidence" value="ECO:0007669"/>
    <property type="project" value="TreeGrafter"/>
</dbReference>
<dbReference type="PANTHER" id="PTHR30055">
    <property type="entry name" value="HTH-TYPE TRANSCRIPTIONAL REGULATOR RUTR"/>
    <property type="match status" value="1"/>
</dbReference>
<organism evidence="7 8">
    <name type="scientific">Kineococcus rhizosphaerae</name>
    <dbReference type="NCBI Taxonomy" id="559628"/>
    <lineage>
        <taxon>Bacteria</taxon>
        <taxon>Bacillati</taxon>
        <taxon>Actinomycetota</taxon>
        <taxon>Actinomycetes</taxon>
        <taxon>Kineosporiales</taxon>
        <taxon>Kineosporiaceae</taxon>
        <taxon>Kineococcus</taxon>
    </lineage>
</organism>
<feature type="DNA-binding region" description="H-T-H motif" evidence="4">
    <location>
        <begin position="53"/>
        <end position="72"/>
    </location>
</feature>
<dbReference type="PRINTS" id="PR00455">
    <property type="entry name" value="HTHTETR"/>
</dbReference>
<proteinExistence type="predicted"/>
<comment type="caution">
    <text evidence="7">The sequence shown here is derived from an EMBL/GenBank/DDBJ whole genome shotgun (WGS) entry which is preliminary data.</text>
</comment>
<dbReference type="OrthoDB" id="9795011at2"/>
<dbReference type="PROSITE" id="PS50977">
    <property type="entry name" value="HTH_TETR_2"/>
    <property type="match status" value="1"/>
</dbReference>
<dbReference type="Pfam" id="PF21597">
    <property type="entry name" value="TetR_C_43"/>
    <property type="match status" value="1"/>
</dbReference>
<dbReference type="PROSITE" id="PS01081">
    <property type="entry name" value="HTH_TETR_1"/>
    <property type="match status" value="1"/>
</dbReference>